<keyword evidence="7" id="KW-1185">Reference proteome</keyword>
<gene>
    <name evidence="6" type="ORF">niasHS_011293</name>
</gene>
<feature type="domain" description="RING-type" evidence="5">
    <location>
        <begin position="67"/>
        <end position="111"/>
    </location>
</feature>
<comment type="caution">
    <text evidence="6">The sequence shown here is derived from an EMBL/GenBank/DDBJ whole genome shotgun (WGS) entry which is preliminary data.</text>
</comment>
<dbReference type="Proteomes" id="UP001620645">
    <property type="component" value="Unassembled WGS sequence"/>
</dbReference>
<evidence type="ECO:0000256" key="2">
    <source>
        <dbReference type="ARBA" id="ARBA00022771"/>
    </source>
</evidence>
<dbReference type="InterPro" id="IPR001841">
    <property type="entry name" value="Znf_RING"/>
</dbReference>
<keyword evidence="2 4" id="KW-0863">Zinc-finger</keyword>
<keyword evidence="1" id="KW-0479">Metal-binding</keyword>
<evidence type="ECO:0000256" key="4">
    <source>
        <dbReference type="PROSITE-ProRule" id="PRU00175"/>
    </source>
</evidence>
<evidence type="ECO:0000259" key="5">
    <source>
        <dbReference type="PROSITE" id="PS50089"/>
    </source>
</evidence>
<evidence type="ECO:0000313" key="7">
    <source>
        <dbReference type="Proteomes" id="UP001620645"/>
    </source>
</evidence>
<organism evidence="6 7">
    <name type="scientific">Heterodera schachtii</name>
    <name type="common">Sugarbeet cyst nematode worm</name>
    <name type="synonym">Tylenchus schachtii</name>
    <dbReference type="NCBI Taxonomy" id="97005"/>
    <lineage>
        <taxon>Eukaryota</taxon>
        <taxon>Metazoa</taxon>
        <taxon>Ecdysozoa</taxon>
        <taxon>Nematoda</taxon>
        <taxon>Chromadorea</taxon>
        <taxon>Rhabditida</taxon>
        <taxon>Tylenchina</taxon>
        <taxon>Tylenchomorpha</taxon>
        <taxon>Tylenchoidea</taxon>
        <taxon>Heteroderidae</taxon>
        <taxon>Heteroderinae</taxon>
        <taxon>Heterodera</taxon>
    </lineage>
</organism>
<dbReference type="AlphaFoldDB" id="A0ABD2IW42"/>
<dbReference type="CDD" id="cd16454">
    <property type="entry name" value="RING-H2_PA-TM-RING"/>
    <property type="match status" value="1"/>
</dbReference>
<reference evidence="6 7" key="1">
    <citation type="submission" date="2024-10" db="EMBL/GenBank/DDBJ databases">
        <authorList>
            <person name="Kim D."/>
        </authorList>
    </citation>
    <scope>NUCLEOTIDE SEQUENCE [LARGE SCALE GENOMIC DNA]</scope>
    <source>
        <strain evidence="6">Taebaek</strain>
    </source>
</reference>
<sequence length="133" mass="14831">MRQSVDKKGQNAEKMADKTKANLQRMLQLLGTVINQIDDTEQLTDVKIINKLPQRIVQEGEQSAESCAICLGNYEHGESVITLPCAKGKHEFHTKCIQLWFKKHINCPICRKEIGVPEENGSASNTSNSVPVL</sequence>
<dbReference type="PANTHER" id="PTHR45931">
    <property type="entry name" value="SI:CH211-59O9.10"/>
    <property type="match status" value="1"/>
</dbReference>
<dbReference type="GO" id="GO:0008270">
    <property type="term" value="F:zinc ion binding"/>
    <property type="evidence" value="ECO:0007669"/>
    <property type="project" value="UniProtKB-KW"/>
</dbReference>
<dbReference type="InterPro" id="IPR051834">
    <property type="entry name" value="RING_finger_E3_ligase"/>
</dbReference>
<dbReference type="SUPFAM" id="SSF57850">
    <property type="entry name" value="RING/U-box"/>
    <property type="match status" value="1"/>
</dbReference>
<dbReference type="EMBL" id="JBICCN010000254">
    <property type="protein sequence ID" value="KAL3083491.1"/>
    <property type="molecule type" value="Genomic_DNA"/>
</dbReference>
<evidence type="ECO:0000313" key="6">
    <source>
        <dbReference type="EMBL" id="KAL3083491.1"/>
    </source>
</evidence>
<evidence type="ECO:0000256" key="1">
    <source>
        <dbReference type="ARBA" id="ARBA00022723"/>
    </source>
</evidence>
<dbReference type="InterPro" id="IPR013083">
    <property type="entry name" value="Znf_RING/FYVE/PHD"/>
</dbReference>
<keyword evidence="3" id="KW-0862">Zinc</keyword>
<dbReference type="SMART" id="SM00184">
    <property type="entry name" value="RING"/>
    <property type="match status" value="1"/>
</dbReference>
<dbReference type="Gene3D" id="3.30.40.10">
    <property type="entry name" value="Zinc/RING finger domain, C3HC4 (zinc finger)"/>
    <property type="match status" value="1"/>
</dbReference>
<protein>
    <recommendedName>
        <fullName evidence="5">RING-type domain-containing protein</fullName>
    </recommendedName>
</protein>
<accession>A0ABD2IW42</accession>
<name>A0ABD2IW42_HETSC</name>
<dbReference type="PANTHER" id="PTHR45931:SF3">
    <property type="entry name" value="RING ZINC FINGER-CONTAINING PROTEIN"/>
    <property type="match status" value="1"/>
</dbReference>
<evidence type="ECO:0000256" key="3">
    <source>
        <dbReference type="ARBA" id="ARBA00022833"/>
    </source>
</evidence>
<dbReference type="PROSITE" id="PS50089">
    <property type="entry name" value="ZF_RING_2"/>
    <property type="match status" value="1"/>
</dbReference>
<proteinExistence type="predicted"/>
<dbReference type="Pfam" id="PF13639">
    <property type="entry name" value="zf-RING_2"/>
    <property type="match status" value="1"/>
</dbReference>